<reference evidence="9" key="2">
    <citation type="submission" date="2025-09" db="UniProtKB">
        <authorList>
            <consortium name="Ensembl"/>
        </authorList>
    </citation>
    <scope>IDENTIFICATION</scope>
</reference>
<dbReference type="Pfam" id="PF13695">
    <property type="entry name" value="Zn_ribbon_3CxxC"/>
    <property type="match status" value="1"/>
</dbReference>
<dbReference type="InterPro" id="IPR026096">
    <property type="entry name" value="R-trans_p"/>
</dbReference>
<dbReference type="SMART" id="SM01328">
    <property type="entry name" value="zf-3CxxC"/>
    <property type="match status" value="1"/>
</dbReference>
<evidence type="ECO:0000259" key="8">
    <source>
        <dbReference type="SMART" id="SM01328"/>
    </source>
</evidence>
<dbReference type="PANTHER" id="PTHR14402">
    <property type="entry name" value="RECEPTOR TRANSPORTING PROTEIN"/>
    <property type="match status" value="1"/>
</dbReference>
<evidence type="ECO:0000256" key="7">
    <source>
        <dbReference type="ARBA" id="ARBA00023136"/>
    </source>
</evidence>
<dbReference type="STRING" id="43700.ENSMALP00000020593"/>
<proteinExistence type="predicted"/>
<name>A0A3Q3JKV8_MONAL</name>
<comment type="subcellular location">
    <subcellularLocation>
        <location evidence="1">Membrane</location>
        <topology evidence="1">Single-pass membrane protein</topology>
    </subcellularLocation>
</comment>
<sequence length="173" mass="20620">LNVWCPKLWQEIFDELLYNELDYEDQWTLHFDYNLTNEVTKEKRKTGWKVHSHCARGGFQCNTCSRRWSSVKVTVLFHYRLKKDQGTVIMRPFGQSCHRCSNEYNNKYYRPGFFEVEVKRALLRLFAKIRKNCYGEQDDYDDKSEVRNKVLTKPHEAGLCEACQLGICCKDVE</sequence>
<organism evidence="9 10">
    <name type="scientific">Monopterus albus</name>
    <name type="common">Swamp eel</name>
    <dbReference type="NCBI Taxonomy" id="43700"/>
    <lineage>
        <taxon>Eukaryota</taxon>
        <taxon>Metazoa</taxon>
        <taxon>Chordata</taxon>
        <taxon>Craniata</taxon>
        <taxon>Vertebrata</taxon>
        <taxon>Euteleostomi</taxon>
        <taxon>Actinopterygii</taxon>
        <taxon>Neopterygii</taxon>
        <taxon>Teleostei</taxon>
        <taxon>Neoteleostei</taxon>
        <taxon>Acanthomorphata</taxon>
        <taxon>Anabantaria</taxon>
        <taxon>Synbranchiformes</taxon>
        <taxon>Synbranchidae</taxon>
        <taxon>Monopterus</taxon>
    </lineage>
</organism>
<keyword evidence="10" id="KW-1185">Reference proteome</keyword>
<evidence type="ECO:0000256" key="1">
    <source>
        <dbReference type="ARBA" id="ARBA00004167"/>
    </source>
</evidence>
<dbReference type="GO" id="GO:0031849">
    <property type="term" value="F:olfactory receptor binding"/>
    <property type="evidence" value="ECO:0007669"/>
    <property type="project" value="TreeGrafter"/>
</dbReference>
<keyword evidence="5" id="KW-0862">Zinc</keyword>
<accession>A0A3Q3JKV8</accession>
<dbReference type="PANTHER" id="PTHR14402:SF20">
    <property type="entry name" value="RECEPTOR-TRANSPORTING PROTEIN 2"/>
    <property type="match status" value="1"/>
</dbReference>
<dbReference type="AlphaFoldDB" id="A0A3Q3JKV8"/>
<protein>
    <recommendedName>
        <fullName evidence="8">3CxxC-type domain-containing protein</fullName>
    </recommendedName>
</protein>
<evidence type="ECO:0000256" key="4">
    <source>
        <dbReference type="ARBA" id="ARBA00022771"/>
    </source>
</evidence>
<evidence type="ECO:0000313" key="9">
    <source>
        <dbReference type="Ensembl" id="ENSMALP00000020593.1"/>
    </source>
</evidence>
<dbReference type="GO" id="GO:0006612">
    <property type="term" value="P:protein targeting to membrane"/>
    <property type="evidence" value="ECO:0007669"/>
    <property type="project" value="TreeGrafter"/>
</dbReference>
<keyword evidence="3" id="KW-0479">Metal-binding</keyword>
<dbReference type="GO" id="GO:0008270">
    <property type="term" value="F:zinc ion binding"/>
    <property type="evidence" value="ECO:0007669"/>
    <property type="project" value="UniProtKB-KW"/>
</dbReference>
<evidence type="ECO:0000256" key="2">
    <source>
        <dbReference type="ARBA" id="ARBA00022692"/>
    </source>
</evidence>
<keyword evidence="2" id="KW-0812">Transmembrane</keyword>
<dbReference type="GO" id="GO:0016020">
    <property type="term" value="C:membrane"/>
    <property type="evidence" value="ECO:0007669"/>
    <property type="project" value="UniProtKB-SubCell"/>
</dbReference>
<dbReference type="Proteomes" id="UP000261600">
    <property type="component" value="Unplaced"/>
</dbReference>
<dbReference type="InterPro" id="IPR027377">
    <property type="entry name" value="ZAR1/RTP1-5-like_Znf-3CxxC"/>
</dbReference>
<dbReference type="GO" id="GO:0051205">
    <property type="term" value="P:protein insertion into membrane"/>
    <property type="evidence" value="ECO:0007669"/>
    <property type="project" value="TreeGrafter"/>
</dbReference>
<feature type="domain" description="3CxxC-type" evidence="8">
    <location>
        <begin position="54"/>
        <end position="166"/>
    </location>
</feature>
<evidence type="ECO:0000256" key="6">
    <source>
        <dbReference type="ARBA" id="ARBA00022989"/>
    </source>
</evidence>
<keyword evidence="4" id="KW-0863">Zinc-finger</keyword>
<evidence type="ECO:0000256" key="5">
    <source>
        <dbReference type="ARBA" id="ARBA00022833"/>
    </source>
</evidence>
<dbReference type="Ensembl" id="ENSMALT00000020994.1">
    <property type="protein sequence ID" value="ENSMALP00000020593.1"/>
    <property type="gene ID" value="ENSMALG00000014402.1"/>
</dbReference>
<reference evidence="9" key="1">
    <citation type="submission" date="2025-08" db="UniProtKB">
        <authorList>
            <consortium name="Ensembl"/>
        </authorList>
    </citation>
    <scope>IDENTIFICATION</scope>
</reference>
<keyword evidence="6" id="KW-1133">Transmembrane helix</keyword>
<evidence type="ECO:0000313" key="10">
    <source>
        <dbReference type="Proteomes" id="UP000261600"/>
    </source>
</evidence>
<keyword evidence="7" id="KW-0472">Membrane</keyword>
<evidence type="ECO:0000256" key="3">
    <source>
        <dbReference type="ARBA" id="ARBA00022723"/>
    </source>
</evidence>